<evidence type="ECO:0000256" key="3">
    <source>
        <dbReference type="SAM" id="MobiDB-lite"/>
    </source>
</evidence>
<evidence type="ECO:0000313" key="6">
    <source>
        <dbReference type="Proteomes" id="UP001608902"/>
    </source>
</evidence>
<comment type="caution">
    <text evidence="5">The sequence shown here is derived from an EMBL/GenBank/DDBJ whole genome shotgun (WGS) entry which is preliminary data.</text>
</comment>
<evidence type="ECO:0000313" key="5">
    <source>
        <dbReference type="EMBL" id="MFH4984324.1"/>
    </source>
</evidence>
<evidence type="ECO:0000256" key="2">
    <source>
        <dbReference type="ARBA" id="ARBA00023239"/>
    </source>
</evidence>
<name>A0ABD6F110_9BILA</name>
<dbReference type="Pfam" id="PF00211">
    <property type="entry name" value="Guanylate_cyc"/>
    <property type="match status" value="1"/>
</dbReference>
<accession>A0ABD6F110</accession>
<dbReference type="InterPro" id="IPR029787">
    <property type="entry name" value="Nucleotide_cyclase"/>
</dbReference>
<sequence>MENSGVPDKIQMTLKSHQLLTARYPEFRCSPRGGVRIEGFGTLLTYWLDGCEELLMSGRSTAVADSSEENDDTEEFNDK</sequence>
<keyword evidence="2" id="KW-0456">Lyase</keyword>
<dbReference type="Proteomes" id="UP001608902">
    <property type="component" value="Unassembled WGS sequence"/>
</dbReference>
<organism evidence="5 6">
    <name type="scientific">Gnathostoma spinigerum</name>
    <dbReference type="NCBI Taxonomy" id="75299"/>
    <lineage>
        <taxon>Eukaryota</taxon>
        <taxon>Metazoa</taxon>
        <taxon>Ecdysozoa</taxon>
        <taxon>Nematoda</taxon>
        <taxon>Chromadorea</taxon>
        <taxon>Rhabditida</taxon>
        <taxon>Spirurina</taxon>
        <taxon>Gnathostomatomorpha</taxon>
        <taxon>Gnathostomatoidea</taxon>
        <taxon>Gnathostomatidae</taxon>
        <taxon>Gnathostoma</taxon>
    </lineage>
</organism>
<feature type="compositionally biased region" description="Acidic residues" evidence="3">
    <location>
        <begin position="66"/>
        <end position="79"/>
    </location>
</feature>
<evidence type="ECO:0000256" key="1">
    <source>
        <dbReference type="ARBA" id="ARBA00001436"/>
    </source>
</evidence>
<dbReference type="Gene3D" id="3.30.70.1230">
    <property type="entry name" value="Nucleotide cyclase"/>
    <property type="match status" value="1"/>
</dbReference>
<feature type="region of interest" description="Disordered" evidence="3">
    <location>
        <begin position="59"/>
        <end position="79"/>
    </location>
</feature>
<gene>
    <name evidence="5" type="ORF">AB6A40_011033</name>
</gene>
<dbReference type="InterPro" id="IPR001054">
    <property type="entry name" value="A/G_cyclase"/>
</dbReference>
<reference evidence="5 6" key="1">
    <citation type="submission" date="2024-08" db="EMBL/GenBank/DDBJ databases">
        <title>Gnathostoma spinigerum genome.</title>
        <authorList>
            <person name="Gonzalez-Bertolin B."/>
            <person name="Monzon S."/>
            <person name="Zaballos A."/>
            <person name="Jimenez P."/>
            <person name="Dekumyoy P."/>
            <person name="Varona S."/>
            <person name="Cuesta I."/>
            <person name="Sumanam S."/>
            <person name="Adisakwattana P."/>
            <person name="Gasser R.B."/>
            <person name="Hernandez-Gonzalez A."/>
            <person name="Young N.D."/>
            <person name="Perteguer M.J."/>
        </authorList>
    </citation>
    <scope>NUCLEOTIDE SEQUENCE [LARGE SCALE GENOMIC DNA]</scope>
    <source>
        <strain evidence="5">AL3</strain>
        <tissue evidence="5">Liver</tissue>
    </source>
</reference>
<feature type="domain" description="Guanylate cyclase" evidence="4">
    <location>
        <begin position="1"/>
        <end position="49"/>
    </location>
</feature>
<dbReference type="GO" id="GO:0004383">
    <property type="term" value="F:guanylate cyclase activity"/>
    <property type="evidence" value="ECO:0007669"/>
    <property type="project" value="UniProtKB-EC"/>
</dbReference>
<proteinExistence type="predicted"/>
<protein>
    <recommendedName>
        <fullName evidence="4">Guanylate cyclase domain-containing protein</fullName>
    </recommendedName>
</protein>
<dbReference type="AlphaFoldDB" id="A0ABD6F110"/>
<dbReference type="EMBL" id="JBGFUD010016672">
    <property type="protein sequence ID" value="MFH4984324.1"/>
    <property type="molecule type" value="Genomic_DNA"/>
</dbReference>
<evidence type="ECO:0000259" key="4">
    <source>
        <dbReference type="Pfam" id="PF00211"/>
    </source>
</evidence>
<keyword evidence="6" id="KW-1185">Reference proteome</keyword>
<comment type="catalytic activity">
    <reaction evidence="1">
        <text>GTP = 3',5'-cyclic GMP + diphosphate</text>
        <dbReference type="Rhea" id="RHEA:13665"/>
        <dbReference type="ChEBI" id="CHEBI:33019"/>
        <dbReference type="ChEBI" id="CHEBI:37565"/>
        <dbReference type="ChEBI" id="CHEBI:57746"/>
        <dbReference type="EC" id="4.6.1.2"/>
    </reaction>
</comment>